<dbReference type="Gene3D" id="3.40.50.280">
    <property type="entry name" value="Cobalamin-binding domain"/>
    <property type="match status" value="1"/>
</dbReference>
<dbReference type="AlphaFoldDB" id="A0A428X0B4"/>
<name>A0A428X0B4_AMYBA</name>
<reference evidence="2 3" key="1">
    <citation type="submission" date="2018-05" db="EMBL/GenBank/DDBJ databases">
        <title>Evolution of GPA BGCs.</title>
        <authorList>
            <person name="Waglechner N."/>
            <person name="Wright G.D."/>
        </authorList>
    </citation>
    <scope>NUCLEOTIDE SEQUENCE [LARGE SCALE GENOMIC DNA]</scope>
    <source>
        <strain evidence="2 3">DSM 5908</strain>
    </source>
</reference>
<dbReference type="EMBL" id="QHHU01000006">
    <property type="protein sequence ID" value="RSM48791.1"/>
    <property type="molecule type" value="Genomic_DNA"/>
</dbReference>
<dbReference type="PROSITE" id="PS51332">
    <property type="entry name" value="B12_BINDING"/>
    <property type="match status" value="1"/>
</dbReference>
<evidence type="ECO:0000259" key="1">
    <source>
        <dbReference type="PROSITE" id="PS51332"/>
    </source>
</evidence>
<protein>
    <submittedName>
        <fullName evidence="2">Methylmalonyl-CoA mutase</fullName>
    </submittedName>
</protein>
<proteinExistence type="predicted"/>
<dbReference type="InterPro" id="IPR036724">
    <property type="entry name" value="Cobalamin-bd_sf"/>
</dbReference>
<dbReference type="Proteomes" id="UP000286716">
    <property type="component" value="Unassembled WGS sequence"/>
</dbReference>
<dbReference type="SUPFAM" id="SSF52242">
    <property type="entry name" value="Cobalamin (vitamin B12)-binding domain"/>
    <property type="match status" value="1"/>
</dbReference>
<gene>
    <name evidence="2" type="ORF">DMA12_06310</name>
</gene>
<accession>A0A428X0B4</accession>
<keyword evidence="3" id="KW-1185">Reference proteome</keyword>
<dbReference type="InterPro" id="IPR006158">
    <property type="entry name" value="Cobalamin-bd"/>
</dbReference>
<dbReference type="GO" id="GO:0031419">
    <property type="term" value="F:cobalamin binding"/>
    <property type="evidence" value="ECO:0007669"/>
    <property type="project" value="InterPro"/>
</dbReference>
<comment type="caution">
    <text evidence="2">The sequence shown here is derived from an EMBL/GenBank/DDBJ whole genome shotgun (WGS) entry which is preliminary data.</text>
</comment>
<dbReference type="GO" id="GO:0046872">
    <property type="term" value="F:metal ion binding"/>
    <property type="evidence" value="ECO:0007669"/>
    <property type="project" value="InterPro"/>
</dbReference>
<sequence>MVTSELRPVAVVSSTASDAHTWNLVYLQLLLEELGFAVSNLGACVPDDLVVGECRRLGPDVVVISTVNGHGHADGLRLAPRLRALPELAGTALVIGGKLGVDGTRGAAGELRLCAAGFDRVFGDGDIGAFRRYLAALAVGVAS</sequence>
<evidence type="ECO:0000313" key="3">
    <source>
        <dbReference type="Proteomes" id="UP000286716"/>
    </source>
</evidence>
<dbReference type="Pfam" id="PF02310">
    <property type="entry name" value="B12-binding"/>
    <property type="match status" value="1"/>
</dbReference>
<evidence type="ECO:0000313" key="2">
    <source>
        <dbReference type="EMBL" id="RSM48791.1"/>
    </source>
</evidence>
<feature type="domain" description="B12-binding" evidence="1">
    <location>
        <begin position="7"/>
        <end position="143"/>
    </location>
</feature>
<organism evidence="2 3">
    <name type="scientific">Amycolatopsis balhimycina DSM 5908</name>
    <dbReference type="NCBI Taxonomy" id="1081091"/>
    <lineage>
        <taxon>Bacteria</taxon>
        <taxon>Bacillati</taxon>
        <taxon>Actinomycetota</taxon>
        <taxon>Actinomycetes</taxon>
        <taxon>Pseudonocardiales</taxon>
        <taxon>Pseudonocardiaceae</taxon>
        <taxon>Amycolatopsis</taxon>
    </lineage>
</organism>
<dbReference type="OrthoDB" id="8482131at2"/>